<sequence>MKVSCKQIHVSMWGFTREVHLHNALRAGAKSQGAGDDDMDEEQEIPEEDEELTLDATMDLELPVEGVNNLPTVVVFPRAESSVSSRNRSPQEL</sequence>
<reference evidence="2" key="1">
    <citation type="journal article" date="2022" name="bioRxiv">
        <title>Sequencing and chromosome-scale assembly of the giantPleurodeles waltlgenome.</title>
        <authorList>
            <person name="Brown T."/>
            <person name="Elewa A."/>
            <person name="Iarovenko S."/>
            <person name="Subramanian E."/>
            <person name="Araus A.J."/>
            <person name="Petzold A."/>
            <person name="Susuki M."/>
            <person name="Suzuki K.-i.T."/>
            <person name="Hayashi T."/>
            <person name="Toyoda A."/>
            <person name="Oliveira C."/>
            <person name="Osipova E."/>
            <person name="Leigh N.D."/>
            <person name="Simon A."/>
            <person name="Yun M.H."/>
        </authorList>
    </citation>
    <scope>NUCLEOTIDE SEQUENCE</scope>
    <source>
        <strain evidence="2">20211129_DDA</strain>
        <tissue evidence="2">Liver</tissue>
    </source>
</reference>
<feature type="region of interest" description="Disordered" evidence="1">
    <location>
        <begin position="26"/>
        <end position="52"/>
    </location>
</feature>
<organism evidence="2 3">
    <name type="scientific">Pleurodeles waltl</name>
    <name type="common">Iberian ribbed newt</name>
    <dbReference type="NCBI Taxonomy" id="8319"/>
    <lineage>
        <taxon>Eukaryota</taxon>
        <taxon>Metazoa</taxon>
        <taxon>Chordata</taxon>
        <taxon>Craniata</taxon>
        <taxon>Vertebrata</taxon>
        <taxon>Euteleostomi</taxon>
        <taxon>Amphibia</taxon>
        <taxon>Batrachia</taxon>
        <taxon>Caudata</taxon>
        <taxon>Salamandroidea</taxon>
        <taxon>Salamandridae</taxon>
        <taxon>Pleurodelinae</taxon>
        <taxon>Pleurodeles</taxon>
    </lineage>
</organism>
<evidence type="ECO:0000313" key="3">
    <source>
        <dbReference type="Proteomes" id="UP001066276"/>
    </source>
</evidence>
<gene>
    <name evidence="2" type="ORF">NDU88_007567</name>
</gene>
<keyword evidence="3" id="KW-1185">Reference proteome</keyword>
<comment type="caution">
    <text evidence="2">The sequence shown here is derived from an EMBL/GenBank/DDBJ whole genome shotgun (WGS) entry which is preliminary data.</text>
</comment>
<proteinExistence type="predicted"/>
<feature type="compositionally biased region" description="Acidic residues" evidence="1">
    <location>
        <begin position="35"/>
        <end position="52"/>
    </location>
</feature>
<dbReference type="EMBL" id="JANPWB010000003">
    <property type="protein sequence ID" value="KAJ1203786.1"/>
    <property type="molecule type" value="Genomic_DNA"/>
</dbReference>
<protein>
    <submittedName>
        <fullName evidence="2">Uncharacterized protein</fullName>
    </submittedName>
</protein>
<accession>A0AAV7VU18</accession>
<dbReference type="AlphaFoldDB" id="A0AAV7VU18"/>
<evidence type="ECO:0000313" key="2">
    <source>
        <dbReference type="EMBL" id="KAJ1203786.1"/>
    </source>
</evidence>
<evidence type="ECO:0000256" key="1">
    <source>
        <dbReference type="SAM" id="MobiDB-lite"/>
    </source>
</evidence>
<name>A0AAV7VU18_PLEWA</name>
<dbReference type="Proteomes" id="UP001066276">
    <property type="component" value="Chromosome 2_1"/>
</dbReference>